<evidence type="ECO:0000256" key="4">
    <source>
        <dbReference type="ARBA" id="ARBA00012146"/>
    </source>
</evidence>
<keyword evidence="13" id="KW-1185">Reference proteome</keyword>
<evidence type="ECO:0000256" key="8">
    <source>
        <dbReference type="ARBA" id="ARBA00022842"/>
    </source>
</evidence>
<evidence type="ECO:0000256" key="2">
    <source>
        <dbReference type="ARBA" id="ARBA00004496"/>
    </source>
</evidence>
<dbReference type="Gene3D" id="3.40.50.1000">
    <property type="entry name" value="HAD superfamily/HAD-like"/>
    <property type="match status" value="2"/>
</dbReference>
<gene>
    <name evidence="12" type="ORF">GCM10007891_07150</name>
</gene>
<dbReference type="NCBIfam" id="TIGR01460">
    <property type="entry name" value="HAD-SF-IIA"/>
    <property type="match status" value="1"/>
</dbReference>
<evidence type="ECO:0000256" key="3">
    <source>
        <dbReference type="ARBA" id="ARBA00007958"/>
    </source>
</evidence>
<dbReference type="EMBL" id="BSND01000003">
    <property type="protein sequence ID" value="GLP98861.1"/>
    <property type="molecule type" value="Genomic_DNA"/>
</dbReference>
<dbReference type="InterPro" id="IPR006357">
    <property type="entry name" value="HAD-SF_hydro_IIA"/>
</dbReference>
<comment type="similarity">
    <text evidence="3">Belongs to the HAD-like hydrolase superfamily.</text>
</comment>
<dbReference type="InterPro" id="IPR006355">
    <property type="entry name" value="LHPP/HDHD2"/>
</dbReference>
<dbReference type="InterPro" id="IPR036412">
    <property type="entry name" value="HAD-like_sf"/>
</dbReference>
<proteinExistence type="inferred from homology"/>
<comment type="cofactor">
    <cofactor evidence="1">
        <name>Mg(2+)</name>
        <dbReference type="ChEBI" id="CHEBI:18420"/>
    </cofactor>
</comment>
<evidence type="ECO:0000256" key="5">
    <source>
        <dbReference type="ARBA" id="ARBA00022490"/>
    </source>
</evidence>
<comment type="caution">
    <text evidence="12">The sequence shown here is derived from an EMBL/GenBank/DDBJ whole genome shotgun (WGS) entry which is preliminary data.</text>
</comment>
<reference evidence="12" key="1">
    <citation type="journal article" date="2014" name="Int. J. Syst. Evol. Microbiol.">
        <title>Complete genome of a new Firmicutes species belonging to the dominant human colonic microbiota ('Ruminococcus bicirculans') reveals two chromosomes and a selective capacity to utilize plant glucans.</title>
        <authorList>
            <consortium name="NISC Comparative Sequencing Program"/>
            <person name="Wegmann U."/>
            <person name="Louis P."/>
            <person name="Goesmann A."/>
            <person name="Henrissat B."/>
            <person name="Duncan S.H."/>
            <person name="Flint H.J."/>
        </authorList>
    </citation>
    <scope>NUCLEOTIDE SEQUENCE</scope>
    <source>
        <strain evidence="12">NBRC 102424</strain>
    </source>
</reference>
<evidence type="ECO:0000256" key="6">
    <source>
        <dbReference type="ARBA" id="ARBA00022723"/>
    </source>
</evidence>
<accession>A0ABQ5TRL8</accession>
<comment type="catalytic activity">
    <reaction evidence="11">
        <text>diphosphate + H2O = 2 phosphate + H(+)</text>
        <dbReference type="Rhea" id="RHEA:24576"/>
        <dbReference type="ChEBI" id="CHEBI:15377"/>
        <dbReference type="ChEBI" id="CHEBI:15378"/>
        <dbReference type="ChEBI" id="CHEBI:33019"/>
        <dbReference type="ChEBI" id="CHEBI:43474"/>
        <dbReference type="EC" id="3.6.1.1"/>
    </reaction>
</comment>
<dbReference type="NCBIfam" id="TIGR01458">
    <property type="entry name" value="HAD-SF-IIA-hyp3"/>
    <property type="match status" value="1"/>
</dbReference>
<dbReference type="PANTHER" id="PTHR19288">
    <property type="entry name" value="4-NITROPHENYLPHOSPHATASE-RELATED"/>
    <property type="match status" value="1"/>
</dbReference>
<keyword evidence="8" id="KW-0460">Magnesium</keyword>
<sequence>MTKAILFDISGVLYIDGQPIPGAVELIMMLRQHSVPMRFVTNTSRSTCQSVFDELIRMGFDIKPEEVFTAPVAMKSLCQAKGYRPFCLIHPDLMPEFSDLDQSRPNAVIVTDAADLFNYEQLNHAFSLLMDGAVLLGIGRNRYFKSVGRLQLDAGPFIQALEYAADVKAQIIGKPDTRFFHEAVSSLNVRPDEVIMIGDDVASDVIGAIDAGLQACLVRTGKFLPQDEAKAKASNALIANSVVEAVNQAFDLDF</sequence>
<dbReference type="GO" id="GO:0016787">
    <property type="term" value="F:hydrolase activity"/>
    <property type="evidence" value="ECO:0007669"/>
    <property type="project" value="UniProtKB-KW"/>
</dbReference>
<reference evidence="12" key="2">
    <citation type="submission" date="2023-01" db="EMBL/GenBank/DDBJ databases">
        <title>Draft genome sequence of Methylophaga thalassica strain NBRC 102424.</title>
        <authorList>
            <person name="Sun Q."/>
            <person name="Mori K."/>
        </authorList>
    </citation>
    <scope>NUCLEOTIDE SEQUENCE</scope>
    <source>
        <strain evidence="12">NBRC 102424</strain>
    </source>
</reference>
<comment type="function">
    <text evidence="9">Phosphatase that hydrolyzes imidodiphosphate, 3-phosphohistidine and 6-phospholysine. Has broad substrate specificity and can also hydrolyze inorganic diphosphate, but with lower efficiency.</text>
</comment>
<dbReference type="PANTHER" id="PTHR19288:SF44">
    <property type="entry name" value="PHOSPHOLYSINE PHOSPHOHISTIDINE INORGANIC PYROPHOSPHATE PHOSPHATASE"/>
    <property type="match status" value="1"/>
</dbReference>
<evidence type="ECO:0000256" key="9">
    <source>
        <dbReference type="ARBA" id="ARBA00037258"/>
    </source>
</evidence>
<evidence type="ECO:0000256" key="7">
    <source>
        <dbReference type="ARBA" id="ARBA00022801"/>
    </source>
</evidence>
<keyword evidence="7 12" id="KW-0378">Hydrolase</keyword>
<dbReference type="InterPro" id="IPR023214">
    <property type="entry name" value="HAD_sf"/>
</dbReference>
<keyword evidence="5" id="KW-0963">Cytoplasm</keyword>
<dbReference type="SUPFAM" id="SSF56784">
    <property type="entry name" value="HAD-like"/>
    <property type="match status" value="1"/>
</dbReference>
<evidence type="ECO:0000256" key="1">
    <source>
        <dbReference type="ARBA" id="ARBA00001946"/>
    </source>
</evidence>
<dbReference type="Pfam" id="PF13344">
    <property type="entry name" value="Hydrolase_6"/>
    <property type="match status" value="1"/>
</dbReference>
<name>A0ABQ5TRL8_9GAMM</name>
<dbReference type="Proteomes" id="UP001161423">
    <property type="component" value="Unassembled WGS sequence"/>
</dbReference>
<dbReference type="RefSeq" id="WP_284722460.1">
    <property type="nucleotide sequence ID" value="NZ_BSND01000003.1"/>
</dbReference>
<evidence type="ECO:0000256" key="11">
    <source>
        <dbReference type="ARBA" id="ARBA00047820"/>
    </source>
</evidence>
<evidence type="ECO:0000313" key="13">
    <source>
        <dbReference type="Proteomes" id="UP001161423"/>
    </source>
</evidence>
<protein>
    <recommendedName>
        <fullName evidence="10">Phospholysine phosphohistidine inorganic pyrophosphate phosphatase</fullName>
        <ecNumber evidence="4">3.6.1.1</ecNumber>
    </recommendedName>
</protein>
<comment type="subcellular location">
    <subcellularLocation>
        <location evidence="2">Cytoplasm</location>
    </subcellularLocation>
</comment>
<evidence type="ECO:0000256" key="10">
    <source>
        <dbReference type="ARBA" id="ARBA00039357"/>
    </source>
</evidence>
<organism evidence="12 13">
    <name type="scientific">Methylophaga thalassica</name>
    <dbReference type="NCBI Taxonomy" id="40223"/>
    <lineage>
        <taxon>Bacteria</taxon>
        <taxon>Pseudomonadati</taxon>
        <taxon>Pseudomonadota</taxon>
        <taxon>Gammaproteobacteria</taxon>
        <taxon>Thiotrichales</taxon>
        <taxon>Piscirickettsiaceae</taxon>
        <taxon>Methylophaga</taxon>
    </lineage>
</organism>
<keyword evidence="6" id="KW-0479">Metal-binding</keyword>
<evidence type="ECO:0000313" key="12">
    <source>
        <dbReference type="EMBL" id="GLP98861.1"/>
    </source>
</evidence>
<dbReference type="Pfam" id="PF13242">
    <property type="entry name" value="Hydrolase_like"/>
    <property type="match status" value="1"/>
</dbReference>
<dbReference type="EC" id="3.6.1.1" evidence="4"/>